<evidence type="ECO:0000259" key="3">
    <source>
        <dbReference type="PROSITE" id="PS50056"/>
    </source>
</evidence>
<dbReference type="InterPro" id="IPR029021">
    <property type="entry name" value="Prot-tyrosine_phosphatase-like"/>
</dbReference>
<proteinExistence type="predicted"/>
<dbReference type="VEuPathDB" id="FungiDB:BON22_1947"/>
<evidence type="ECO:0000256" key="2">
    <source>
        <dbReference type="ARBA" id="ARBA00022801"/>
    </source>
</evidence>
<dbReference type="PROSITE" id="PS50056">
    <property type="entry name" value="TYR_PHOSPHATASE_2"/>
    <property type="match status" value="1"/>
</dbReference>
<dbReference type="InterPro" id="IPR029023">
    <property type="entry name" value="Tensin_phosphatase"/>
</dbReference>
<dbReference type="PROSITE" id="PS51181">
    <property type="entry name" value="PPASE_TENSIN"/>
    <property type="match status" value="1"/>
</dbReference>
<dbReference type="GO" id="GO:0016314">
    <property type="term" value="F:phosphatidylinositol-3,4,5-trisphosphate 3-phosphatase activity"/>
    <property type="evidence" value="ECO:0007669"/>
    <property type="project" value="UniProtKB-EC"/>
</dbReference>
<dbReference type="GO" id="GO:0043491">
    <property type="term" value="P:phosphatidylinositol 3-kinase/protein kinase B signal transduction"/>
    <property type="evidence" value="ECO:0007669"/>
    <property type="project" value="TreeGrafter"/>
</dbReference>
<dbReference type="PhylomeDB" id="A0A061B8B2"/>
<gene>
    <name evidence="5" type="ORF">CYFA0S_22e00738g</name>
</gene>
<dbReference type="SUPFAM" id="SSF52799">
    <property type="entry name" value="(Phosphotyrosine protein) phosphatases II"/>
    <property type="match status" value="1"/>
</dbReference>
<dbReference type="PANTHER" id="PTHR12305:SF81">
    <property type="entry name" value="PHOSPHATIDYLINOSITOL 3,4,5-TRISPHOSPHATE 3-PHOSPHATASE AND DUAL-SPECIFICITY PROTEIN PHOSPHATASE PTEN"/>
    <property type="match status" value="1"/>
</dbReference>
<name>A0A061B8B2_CYBFA</name>
<dbReference type="GO" id="GO:0004725">
    <property type="term" value="F:protein tyrosine phosphatase activity"/>
    <property type="evidence" value="ECO:0007669"/>
    <property type="project" value="TreeGrafter"/>
</dbReference>
<dbReference type="Gene3D" id="3.90.190.10">
    <property type="entry name" value="Protein tyrosine phosphatase superfamily"/>
    <property type="match status" value="1"/>
</dbReference>
<dbReference type="GO" id="GO:0042995">
    <property type="term" value="C:cell projection"/>
    <property type="evidence" value="ECO:0007669"/>
    <property type="project" value="TreeGrafter"/>
</dbReference>
<evidence type="ECO:0000256" key="1">
    <source>
        <dbReference type="ARBA" id="ARBA00013015"/>
    </source>
</evidence>
<dbReference type="InterPro" id="IPR000387">
    <property type="entry name" value="Tyr_Pase_dom"/>
</dbReference>
<keyword evidence="2" id="KW-0378">Hydrolase</keyword>
<dbReference type="PROSITE" id="PS00383">
    <property type="entry name" value="TYR_PHOSPHATASE_1"/>
    <property type="match status" value="1"/>
</dbReference>
<evidence type="ECO:0000259" key="4">
    <source>
        <dbReference type="PROSITE" id="PS51181"/>
    </source>
</evidence>
<dbReference type="OrthoDB" id="16692at2759"/>
<sequence>MSYITDTILVCSCPTTSFKSSFFHNTLSDLVHYLEIHHMDQWHIWNLRAELNDAYDVDDPLLRHKVTYTPWIDHQSPTFSQLEETIDQICEYLDNSSNGIAVIHCKHGKGRSGLLTIGVLMKKFKYGFDEANKLFTIKRMRPGFGEGVSILSQRRFARYIELSLRTKYEPLCPLVKIKSIRLIGCSNFDPLKIFLTASQLAIQIEDSKTFKYSAMIDEHEGLEFIPTDTTLLPLDLKLMVQVTVSSKVPVPCTYAFICFNLFWETISVSSNSYNHHYLSFTWDEWDGYKGLPKKGVQPFDRLELEWEYAR</sequence>
<accession>A0A061B8B2</accession>
<dbReference type="PANTHER" id="PTHR12305">
    <property type="entry name" value="PHOSPHATASE WITH HOMOLOGY TO TENSIN"/>
    <property type="match status" value="1"/>
</dbReference>
<organism evidence="5">
    <name type="scientific">Cyberlindnera fabianii</name>
    <name type="common">Yeast</name>
    <name type="synonym">Hansenula fabianii</name>
    <dbReference type="NCBI Taxonomy" id="36022"/>
    <lineage>
        <taxon>Eukaryota</taxon>
        <taxon>Fungi</taxon>
        <taxon>Dikarya</taxon>
        <taxon>Ascomycota</taxon>
        <taxon>Saccharomycotina</taxon>
        <taxon>Saccharomycetes</taxon>
        <taxon>Phaffomycetales</taxon>
        <taxon>Phaffomycetaceae</taxon>
        <taxon>Cyberlindnera</taxon>
    </lineage>
</organism>
<dbReference type="InterPro" id="IPR000340">
    <property type="entry name" value="Dual-sp_phosphatase_cat-dom"/>
</dbReference>
<dbReference type="InterPro" id="IPR051281">
    <property type="entry name" value="Dual-spec_lipid-protein_phosph"/>
</dbReference>
<feature type="domain" description="Phosphatase tensin-type" evidence="4">
    <location>
        <begin position="1"/>
        <end position="167"/>
    </location>
</feature>
<dbReference type="GO" id="GO:0005829">
    <property type="term" value="C:cytosol"/>
    <property type="evidence" value="ECO:0007669"/>
    <property type="project" value="TreeGrafter"/>
</dbReference>
<dbReference type="InterPro" id="IPR016130">
    <property type="entry name" value="Tyr_Pase_AS"/>
</dbReference>
<dbReference type="EMBL" id="LK052907">
    <property type="protein sequence ID" value="CDR46162.1"/>
    <property type="molecule type" value="Genomic_DNA"/>
</dbReference>
<dbReference type="AlphaFoldDB" id="A0A061B8B2"/>
<dbReference type="Pfam" id="PF00782">
    <property type="entry name" value="DSPc"/>
    <property type="match status" value="1"/>
</dbReference>
<protein>
    <recommendedName>
        <fullName evidence="1">phosphatidylinositol-3,4,5-trisphosphate 3-phosphatase</fullName>
        <ecNumber evidence="1">3.1.3.67</ecNumber>
    </recommendedName>
</protein>
<dbReference type="GO" id="GO:0005886">
    <property type="term" value="C:plasma membrane"/>
    <property type="evidence" value="ECO:0007669"/>
    <property type="project" value="TreeGrafter"/>
</dbReference>
<dbReference type="GO" id="GO:0046856">
    <property type="term" value="P:phosphatidylinositol dephosphorylation"/>
    <property type="evidence" value="ECO:0007669"/>
    <property type="project" value="TreeGrafter"/>
</dbReference>
<feature type="domain" description="Tyrosine specific protein phosphatases" evidence="3">
    <location>
        <begin position="80"/>
        <end position="143"/>
    </location>
</feature>
<dbReference type="EC" id="3.1.3.67" evidence="1"/>
<dbReference type="CDD" id="cd14497">
    <property type="entry name" value="PTP_PTEN-like"/>
    <property type="match status" value="1"/>
</dbReference>
<dbReference type="GO" id="GO:0005634">
    <property type="term" value="C:nucleus"/>
    <property type="evidence" value="ECO:0007669"/>
    <property type="project" value="TreeGrafter"/>
</dbReference>
<dbReference type="GO" id="GO:0051896">
    <property type="term" value="P:regulation of phosphatidylinositol 3-kinase/protein kinase B signal transduction"/>
    <property type="evidence" value="ECO:0007669"/>
    <property type="project" value="TreeGrafter"/>
</dbReference>
<evidence type="ECO:0000313" key="5">
    <source>
        <dbReference type="EMBL" id="CDR46162.1"/>
    </source>
</evidence>
<reference evidence="5" key="1">
    <citation type="journal article" date="2014" name="Genome Announc.">
        <title>Genome sequence of the yeast Cyberlindnera fabianii (Hansenula fabianii).</title>
        <authorList>
            <person name="Freel K.C."/>
            <person name="Sarilar V."/>
            <person name="Neuveglise C."/>
            <person name="Devillers H."/>
            <person name="Friedrich A."/>
            <person name="Schacherer J."/>
        </authorList>
    </citation>
    <scope>NUCLEOTIDE SEQUENCE</scope>
    <source>
        <strain evidence="5">YJS4271</strain>
    </source>
</reference>